<comment type="caution">
    <text evidence="10">The sequence shown here is derived from an EMBL/GenBank/DDBJ whole genome shotgun (WGS) entry which is preliminary data.</text>
</comment>
<keyword evidence="8" id="KW-0574">Periplasm</keyword>
<dbReference type="InterPro" id="IPR000914">
    <property type="entry name" value="SBP_5_dom"/>
</dbReference>
<dbReference type="InterPro" id="IPR030678">
    <property type="entry name" value="Peptide/Ni-bd"/>
</dbReference>
<name>A0A537JXN0_9BACT</name>
<comment type="similarity">
    <text evidence="4">Belongs to the bacterial solute-binding protein 5 family.</text>
</comment>
<comment type="subcellular location">
    <subcellularLocation>
        <location evidence="2">Cell membrane</location>
        <topology evidence="2">Lipid-anchor</topology>
    </subcellularLocation>
    <subcellularLocation>
        <location evidence="3">Periplasm</location>
    </subcellularLocation>
</comment>
<sequence>ADTLDPEGQTTTTVANMQDYMFDSLLWPEDERSGLQPGQPQFTKVTPQLATSWTVSGDGLTYTFNLRHDVKFQDGTDFNAEAVKFNVERQLDPAVRNPNRYYFTDIDLSRIEIPDPYTITLHLKKPSPTFLLRLASGVAHILSPAAVKKIGNDKIPLGPVDAGSGPYRFKEWVHGDHITVVKNPNYWGRKPSFDEVTFRVVPNAGTRETMLRAGDIQMAFEPPAPDVPALRKDPSLKVVQGASDRDIFIGLNNQWGPFKDVKVRQALNYAVNKKAIIQSILFGLGTILDSPTTPLLFGYTKIQPGGWPFNPVKAKALLAEAGFPNGFSVNFFSPTGRYIQDYQVAQGVAAQLANVGIRATISTTDWPTYVQTLVTPLQRTPLQMFVLGWATQYLDADGVLFGQFYSGQWPPKGLMSSFYKDQKVDELVLAGQSTPDPKKRQAIYKEAQELIWNDAPWIFLWSQDFYMVTSSHLEGVTVTPNEKWAALYATWK</sequence>
<feature type="domain" description="Solute-binding protein family 5" evidence="9">
    <location>
        <begin position="44"/>
        <end position="409"/>
    </location>
</feature>
<dbReference type="Pfam" id="PF00496">
    <property type="entry name" value="SBP_bac_5"/>
    <property type="match status" value="1"/>
</dbReference>
<dbReference type="InterPro" id="IPR039424">
    <property type="entry name" value="SBP_5"/>
</dbReference>
<dbReference type="PANTHER" id="PTHR30290:SF32">
    <property type="entry name" value="GLUTATHIONE-BINDING PROTEIN GSIB"/>
    <property type="match status" value="1"/>
</dbReference>
<dbReference type="PANTHER" id="PTHR30290">
    <property type="entry name" value="PERIPLASMIC BINDING COMPONENT OF ABC TRANSPORTER"/>
    <property type="match status" value="1"/>
</dbReference>
<dbReference type="Gene3D" id="3.10.105.10">
    <property type="entry name" value="Dipeptide-binding Protein, Domain 3"/>
    <property type="match status" value="1"/>
</dbReference>
<dbReference type="GO" id="GO:0030288">
    <property type="term" value="C:outer membrane-bounded periplasmic space"/>
    <property type="evidence" value="ECO:0007669"/>
    <property type="project" value="TreeGrafter"/>
</dbReference>
<dbReference type="EMBL" id="VBAK01000142">
    <property type="protein sequence ID" value="TMI88265.1"/>
    <property type="molecule type" value="Genomic_DNA"/>
</dbReference>
<dbReference type="Gene3D" id="3.40.190.10">
    <property type="entry name" value="Periplasmic binding protein-like II"/>
    <property type="match status" value="1"/>
</dbReference>
<gene>
    <name evidence="10" type="ORF">E6H00_13105</name>
</gene>
<feature type="non-terminal residue" evidence="10">
    <location>
        <position position="1"/>
    </location>
</feature>
<dbReference type="GO" id="GO:1904680">
    <property type="term" value="F:peptide transmembrane transporter activity"/>
    <property type="evidence" value="ECO:0007669"/>
    <property type="project" value="TreeGrafter"/>
</dbReference>
<dbReference type="Gene3D" id="3.90.76.10">
    <property type="entry name" value="Dipeptide-binding Protein, Domain 1"/>
    <property type="match status" value="1"/>
</dbReference>
<reference evidence="10 11" key="1">
    <citation type="journal article" date="2019" name="Nat. Microbiol.">
        <title>Mediterranean grassland soil C-N compound turnover is dependent on rainfall and depth, and is mediated by genomically divergent microorganisms.</title>
        <authorList>
            <person name="Diamond S."/>
            <person name="Andeer P.F."/>
            <person name="Li Z."/>
            <person name="Crits-Christoph A."/>
            <person name="Burstein D."/>
            <person name="Anantharaman K."/>
            <person name="Lane K.R."/>
            <person name="Thomas B.C."/>
            <person name="Pan C."/>
            <person name="Northen T.R."/>
            <person name="Banfield J.F."/>
        </authorList>
    </citation>
    <scope>NUCLEOTIDE SEQUENCE [LARGE SCALE GENOMIC DNA]</scope>
    <source>
        <strain evidence="10">NP_3</strain>
    </source>
</reference>
<keyword evidence="7" id="KW-0732">Signal</keyword>
<proteinExistence type="inferred from homology"/>
<evidence type="ECO:0000256" key="1">
    <source>
        <dbReference type="ARBA" id="ARBA00003489"/>
    </source>
</evidence>
<comment type="function">
    <text evidence="1">Part of the ABC transporter complex GsiABCD involved in glutathione import. Binds glutathione.</text>
</comment>
<dbReference type="InterPro" id="IPR023765">
    <property type="entry name" value="SBP_5_CS"/>
</dbReference>
<evidence type="ECO:0000256" key="6">
    <source>
        <dbReference type="ARBA" id="ARBA00022448"/>
    </source>
</evidence>
<evidence type="ECO:0000313" key="11">
    <source>
        <dbReference type="Proteomes" id="UP000318509"/>
    </source>
</evidence>
<dbReference type="AlphaFoldDB" id="A0A537JXN0"/>
<dbReference type="PIRSF" id="PIRSF002741">
    <property type="entry name" value="MppA"/>
    <property type="match status" value="1"/>
</dbReference>
<dbReference type="GO" id="GO:0042938">
    <property type="term" value="P:dipeptide transport"/>
    <property type="evidence" value="ECO:0007669"/>
    <property type="project" value="TreeGrafter"/>
</dbReference>
<dbReference type="GO" id="GO:0043190">
    <property type="term" value="C:ATP-binding cassette (ABC) transporter complex"/>
    <property type="evidence" value="ECO:0007669"/>
    <property type="project" value="InterPro"/>
</dbReference>
<dbReference type="PROSITE" id="PS01040">
    <property type="entry name" value="SBP_BACTERIAL_5"/>
    <property type="match status" value="1"/>
</dbReference>
<evidence type="ECO:0000256" key="3">
    <source>
        <dbReference type="ARBA" id="ARBA00004418"/>
    </source>
</evidence>
<evidence type="ECO:0000256" key="2">
    <source>
        <dbReference type="ARBA" id="ARBA00004193"/>
    </source>
</evidence>
<evidence type="ECO:0000259" key="9">
    <source>
        <dbReference type="Pfam" id="PF00496"/>
    </source>
</evidence>
<evidence type="ECO:0000256" key="7">
    <source>
        <dbReference type="ARBA" id="ARBA00022729"/>
    </source>
</evidence>
<protein>
    <recommendedName>
        <fullName evidence="5">Glutathione-binding protein GsiB</fullName>
    </recommendedName>
</protein>
<organism evidence="10 11">
    <name type="scientific">Candidatus Segetimicrobium genomatis</name>
    <dbReference type="NCBI Taxonomy" id="2569760"/>
    <lineage>
        <taxon>Bacteria</taxon>
        <taxon>Bacillati</taxon>
        <taxon>Candidatus Sysuimicrobiota</taxon>
        <taxon>Candidatus Sysuimicrobiia</taxon>
        <taxon>Candidatus Sysuimicrobiales</taxon>
        <taxon>Candidatus Segetimicrobiaceae</taxon>
        <taxon>Candidatus Segetimicrobium</taxon>
    </lineage>
</organism>
<keyword evidence="6" id="KW-0813">Transport</keyword>
<evidence type="ECO:0000313" key="10">
    <source>
        <dbReference type="EMBL" id="TMI88265.1"/>
    </source>
</evidence>
<dbReference type="Proteomes" id="UP000318509">
    <property type="component" value="Unassembled WGS sequence"/>
</dbReference>
<dbReference type="SUPFAM" id="SSF53850">
    <property type="entry name" value="Periplasmic binding protein-like II"/>
    <property type="match status" value="1"/>
</dbReference>
<evidence type="ECO:0000256" key="4">
    <source>
        <dbReference type="ARBA" id="ARBA00005695"/>
    </source>
</evidence>
<evidence type="ECO:0000256" key="8">
    <source>
        <dbReference type="ARBA" id="ARBA00022764"/>
    </source>
</evidence>
<evidence type="ECO:0000256" key="5">
    <source>
        <dbReference type="ARBA" id="ARBA00017393"/>
    </source>
</evidence>
<accession>A0A537JXN0</accession>